<accession>A0A1H8QPB7</accession>
<organism evidence="2 3">
    <name type="scientific">Propionispora vibrioides</name>
    <dbReference type="NCBI Taxonomy" id="112903"/>
    <lineage>
        <taxon>Bacteria</taxon>
        <taxon>Bacillati</taxon>
        <taxon>Bacillota</taxon>
        <taxon>Negativicutes</taxon>
        <taxon>Selenomonadales</taxon>
        <taxon>Sporomusaceae</taxon>
        <taxon>Propionispora</taxon>
    </lineage>
</organism>
<name>A0A1H8QPB7_9FIRM</name>
<dbReference type="Gene3D" id="3.40.1280.10">
    <property type="match status" value="1"/>
</dbReference>
<evidence type="ECO:0000313" key="2">
    <source>
        <dbReference type="EMBL" id="SEO55886.1"/>
    </source>
</evidence>
<dbReference type="OrthoDB" id="9794931at2"/>
<protein>
    <recommendedName>
        <fullName evidence="1">tRNA (guanine-N(1)-)-methyltransferase C-terminal domain-containing protein</fullName>
    </recommendedName>
</protein>
<dbReference type="CDD" id="cd18085">
    <property type="entry name" value="TM1570-like"/>
    <property type="match status" value="1"/>
</dbReference>
<dbReference type="AlphaFoldDB" id="A0A1H8QPB7"/>
<evidence type="ECO:0000259" key="1">
    <source>
        <dbReference type="Pfam" id="PF09936"/>
    </source>
</evidence>
<dbReference type="Pfam" id="PF09936">
    <property type="entry name" value="Methyltrn_RNA_4"/>
    <property type="match status" value="1"/>
</dbReference>
<keyword evidence="3" id="KW-1185">Reference proteome</keyword>
<dbReference type="STRING" id="112903.SAMN04490178_10311"/>
<evidence type="ECO:0000313" key="3">
    <source>
        <dbReference type="Proteomes" id="UP000198847"/>
    </source>
</evidence>
<sequence>MSRVYLGLVHYPIYNKNNDVVTTAITNFDVHDIARTSRTYHIARYFIIHPVESQVKMARDIVEYWQTGYGGEYNPDRREAFSILDIVPDIRAAVEQITAAEGKAPVIVTTDARQFSNMVSYRKLRTLLQEEDQPCLLLFGTGWGIEKSVMEQFDYILEPIYGPCDYNHLPVRAAVAIILDRLLGEAWWS</sequence>
<gene>
    <name evidence="2" type="ORF">SAMN04490178_10311</name>
</gene>
<reference evidence="2 3" key="1">
    <citation type="submission" date="2016-10" db="EMBL/GenBank/DDBJ databases">
        <authorList>
            <person name="de Groot N.N."/>
        </authorList>
    </citation>
    <scope>NUCLEOTIDE SEQUENCE [LARGE SCALE GENOMIC DNA]</scope>
    <source>
        <strain evidence="2 3">DSM 13305</strain>
    </source>
</reference>
<dbReference type="InterPro" id="IPR019230">
    <property type="entry name" value="RNA_MeTrfase_C_dom"/>
</dbReference>
<dbReference type="InterPro" id="IPR029026">
    <property type="entry name" value="tRNA_m1G_MTases_N"/>
</dbReference>
<feature type="domain" description="tRNA (guanine-N(1)-)-methyltransferase C-terminal" evidence="1">
    <location>
        <begin position="4"/>
        <end position="184"/>
    </location>
</feature>
<proteinExistence type="predicted"/>
<dbReference type="RefSeq" id="WP_091743995.1">
    <property type="nucleotide sequence ID" value="NZ_FODY01000003.1"/>
</dbReference>
<dbReference type="Proteomes" id="UP000198847">
    <property type="component" value="Unassembled WGS sequence"/>
</dbReference>
<dbReference type="EMBL" id="FODY01000003">
    <property type="protein sequence ID" value="SEO55886.1"/>
    <property type="molecule type" value="Genomic_DNA"/>
</dbReference>